<dbReference type="PROSITE" id="PS51873">
    <property type="entry name" value="TRIAD"/>
    <property type="match status" value="1"/>
</dbReference>
<dbReference type="SUPFAM" id="SSF57850">
    <property type="entry name" value="RING/U-box"/>
    <property type="match status" value="4"/>
</dbReference>
<name>A0AA41VXY6_PAPNU</name>
<gene>
    <name evidence="15" type="ORF">MKW94_003933</name>
</gene>
<keyword evidence="16" id="KW-1185">Reference proteome</keyword>
<feature type="domain" description="RING-type" evidence="14">
    <location>
        <begin position="270"/>
        <end position="511"/>
    </location>
</feature>
<comment type="caution">
    <text evidence="15">The sequence shown here is derived from an EMBL/GenBank/DDBJ whole genome shotgun (WGS) entry which is preliminary data.</text>
</comment>
<dbReference type="Pfam" id="PF01485">
    <property type="entry name" value="IBR"/>
    <property type="match status" value="1"/>
</dbReference>
<keyword evidence="10" id="KW-0833">Ubl conjugation pathway</keyword>
<feature type="compositionally biased region" description="Basic and acidic residues" evidence="12">
    <location>
        <begin position="15"/>
        <end position="25"/>
    </location>
</feature>
<dbReference type="GO" id="GO:0061630">
    <property type="term" value="F:ubiquitin protein ligase activity"/>
    <property type="evidence" value="ECO:0007669"/>
    <property type="project" value="UniProtKB-EC"/>
</dbReference>
<feature type="domain" description="RWD" evidence="13">
    <location>
        <begin position="108"/>
        <end position="253"/>
    </location>
</feature>
<dbReference type="InterPro" id="IPR001841">
    <property type="entry name" value="Znf_RING"/>
</dbReference>
<evidence type="ECO:0000313" key="16">
    <source>
        <dbReference type="Proteomes" id="UP001177140"/>
    </source>
</evidence>
<evidence type="ECO:0000313" key="15">
    <source>
        <dbReference type="EMBL" id="MCL7049193.1"/>
    </source>
</evidence>
<dbReference type="CDD" id="cd20341">
    <property type="entry name" value="BRcat_RBR_RNF14"/>
    <property type="match status" value="1"/>
</dbReference>
<dbReference type="InterPro" id="IPR016135">
    <property type="entry name" value="UBQ-conjugating_enzyme/RWD"/>
</dbReference>
<evidence type="ECO:0000256" key="7">
    <source>
        <dbReference type="ARBA" id="ARBA00022723"/>
    </source>
</evidence>
<dbReference type="SUPFAM" id="SSF54495">
    <property type="entry name" value="UBC-like"/>
    <property type="match status" value="1"/>
</dbReference>
<dbReference type="SMART" id="SM00591">
    <property type="entry name" value="RWD"/>
    <property type="match status" value="1"/>
</dbReference>
<keyword evidence="8" id="KW-0677">Repeat</keyword>
<evidence type="ECO:0000256" key="6">
    <source>
        <dbReference type="ARBA" id="ARBA00022679"/>
    </source>
</evidence>
<evidence type="ECO:0000256" key="12">
    <source>
        <dbReference type="SAM" id="MobiDB-lite"/>
    </source>
</evidence>
<dbReference type="Pfam" id="PF22191">
    <property type="entry name" value="IBR_1"/>
    <property type="match status" value="1"/>
</dbReference>
<dbReference type="EC" id="2.3.2.31" evidence="5"/>
<dbReference type="InterPro" id="IPR017907">
    <property type="entry name" value="Znf_RING_CS"/>
</dbReference>
<dbReference type="EMBL" id="JAJJMA010313203">
    <property type="protein sequence ID" value="MCL7049193.1"/>
    <property type="molecule type" value="Genomic_DNA"/>
</dbReference>
<evidence type="ECO:0000256" key="5">
    <source>
        <dbReference type="ARBA" id="ARBA00012251"/>
    </source>
</evidence>
<keyword evidence="9" id="KW-0863">Zinc-finger</keyword>
<dbReference type="Pfam" id="PF05773">
    <property type="entry name" value="RWD"/>
    <property type="match status" value="1"/>
</dbReference>
<protein>
    <recommendedName>
        <fullName evidence="5">RBR-type E3 ubiquitin transferase</fullName>
        <ecNumber evidence="5">2.3.2.31</ecNumber>
    </recommendedName>
</protein>
<comment type="similarity">
    <text evidence="4">Belongs to the RBR family. Ariadne subfamily.</text>
</comment>
<dbReference type="Gene3D" id="3.10.110.10">
    <property type="entry name" value="Ubiquitin Conjugating Enzyme"/>
    <property type="match status" value="1"/>
</dbReference>
<dbReference type="SMART" id="SM00184">
    <property type="entry name" value="RING"/>
    <property type="match status" value="4"/>
</dbReference>
<evidence type="ECO:0000256" key="2">
    <source>
        <dbReference type="ARBA" id="ARBA00001947"/>
    </source>
</evidence>
<evidence type="ECO:0000256" key="10">
    <source>
        <dbReference type="ARBA" id="ARBA00022786"/>
    </source>
</evidence>
<feature type="region of interest" description="Disordered" evidence="12">
    <location>
        <begin position="1"/>
        <end position="73"/>
    </location>
</feature>
<dbReference type="GO" id="GO:0016567">
    <property type="term" value="P:protein ubiquitination"/>
    <property type="evidence" value="ECO:0007669"/>
    <property type="project" value="InterPro"/>
</dbReference>
<evidence type="ECO:0000256" key="8">
    <source>
        <dbReference type="ARBA" id="ARBA00022737"/>
    </source>
</evidence>
<dbReference type="InterPro" id="IPR031127">
    <property type="entry name" value="E3_UB_ligase_RBR"/>
</dbReference>
<comment type="cofactor">
    <cofactor evidence="2">
        <name>Zn(2+)</name>
        <dbReference type="ChEBI" id="CHEBI:29105"/>
    </cofactor>
</comment>
<dbReference type="InterPro" id="IPR006575">
    <property type="entry name" value="RWD_dom"/>
</dbReference>
<proteinExistence type="inferred from homology"/>
<organism evidence="15 16">
    <name type="scientific">Papaver nudicaule</name>
    <name type="common">Iceland poppy</name>
    <dbReference type="NCBI Taxonomy" id="74823"/>
    <lineage>
        <taxon>Eukaryota</taxon>
        <taxon>Viridiplantae</taxon>
        <taxon>Streptophyta</taxon>
        <taxon>Embryophyta</taxon>
        <taxon>Tracheophyta</taxon>
        <taxon>Spermatophyta</taxon>
        <taxon>Magnoliopsida</taxon>
        <taxon>Ranunculales</taxon>
        <taxon>Papaveraceae</taxon>
        <taxon>Papaveroideae</taxon>
        <taxon>Papaver</taxon>
    </lineage>
</organism>
<accession>A0AA41VXY6</accession>
<dbReference type="PANTHER" id="PTHR11685">
    <property type="entry name" value="RBR FAMILY RING FINGER AND IBR DOMAIN-CONTAINING"/>
    <property type="match status" value="1"/>
</dbReference>
<dbReference type="CDD" id="cd23820">
    <property type="entry name" value="RWD_RNF14"/>
    <property type="match status" value="1"/>
</dbReference>
<sequence length="596" mass="68901">MDRRSQQQKPQQGNRIEEQKWVVKPDDEENQSPPPRQQLNIDLSTKPISEVAGFDKEKQEREAVRGTDQKSKDEVDDICNRLEEIKLVAQEPKLSEEQLRVNDRLQEEEIVALEAIYGENFIGLDREDDLRSFQINIHIDVPNQLVMYTTNGSVEGDVEFGGIGSEAMATADNLNGFLYSFKVQYLPPIVLTCLLPKAYPSRSAPFFTISVQWLDAIRISSLCEMLDMIWTDQSGKEIVYPWVDWLQNSSLSYLEFAKRIPLASFEKAGNTGDRRAISESVSPDVDIRTRFVRLPCKHFFCRNCMETYSTIHAKEGVSILCPQIKCRELVPPTLVKSLLGDAKFEQWESLLFSKTLDSMSDLVYCPRCEMACLEGEDHLAQCPKCFFSFCGLCRDRFHAGDPCMTLEEKLQLLQISQHAENHPPLTPKEQRKQLFLEQQQRKQLDKINQYLNMEEVKRTAKRCPTCRIPICRIAGCNSMLCSNCKHLFCFRCGKAYEMGKRCSIRQHLRERETQRRQEPEVLLRQERQMQNQLRIENPANHAHPCPICRQINAKVENNNHILCWSCQTNYCYLCRKIVKRISQHYGAKGCKQHSTG</sequence>
<dbReference type="InterPro" id="IPR044066">
    <property type="entry name" value="TRIAD_supradom"/>
</dbReference>
<dbReference type="PROSITE" id="PS00518">
    <property type="entry name" value="ZF_RING_1"/>
    <property type="match status" value="1"/>
</dbReference>
<dbReference type="InterPro" id="IPR013083">
    <property type="entry name" value="Znf_RING/FYVE/PHD"/>
</dbReference>
<evidence type="ECO:0000256" key="9">
    <source>
        <dbReference type="ARBA" id="ARBA00022771"/>
    </source>
</evidence>
<dbReference type="PROSITE" id="PS50908">
    <property type="entry name" value="RWD"/>
    <property type="match status" value="1"/>
</dbReference>
<evidence type="ECO:0000256" key="11">
    <source>
        <dbReference type="ARBA" id="ARBA00022833"/>
    </source>
</evidence>
<dbReference type="SMART" id="SM00647">
    <property type="entry name" value="IBR"/>
    <property type="match status" value="2"/>
</dbReference>
<comment type="catalytic activity">
    <reaction evidence="1">
        <text>[E2 ubiquitin-conjugating enzyme]-S-ubiquitinyl-L-cysteine + [acceptor protein]-L-lysine = [E2 ubiquitin-conjugating enzyme]-L-cysteine + [acceptor protein]-N(6)-ubiquitinyl-L-lysine.</text>
        <dbReference type="EC" id="2.3.2.31"/>
    </reaction>
</comment>
<keyword evidence="11" id="KW-0862">Zinc</keyword>
<dbReference type="Gene3D" id="1.20.120.1750">
    <property type="match status" value="1"/>
</dbReference>
<evidence type="ECO:0000256" key="1">
    <source>
        <dbReference type="ARBA" id="ARBA00001798"/>
    </source>
</evidence>
<keyword evidence="6" id="KW-0808">Transferase</keyword>
<feature type="compositionally biased region" description="Basic and acidic residues" evidence="12">
    <location>
        <begin position="53"/>
        <end position="73"/>
    </location>
</feature>
<dbReference type="InterPro" id="IPR002867">
    <property type="entry name" value="IBR_dom"/>
</dbReference>
<evidence type="ECO:0000259" key="14">
    <source>
        <dbReference type="PROSITE" id="PS51873"/>
    </source>
</evidence>
<dbReference type="AlphaFoldDB" id="A0AA41VXY6"/>
<evidence type="ECO:0000259" key="13">
    <source>
        <dbReference type="PROSITE" id="PS50908"/>
    </source>
</evidence>
<feature type="compositionally biased region" description="Polar residues" evidence="12">
    <location>
        <begin position="37"/>
        <end position="47"/>
    </location>
</feature>
<comment type="function">
    <text evidence="3">Might act as an E3 ubiquitin-protein ligase, or as part of E3 complex, which accepts ubiquitin from specific E2 ubiquitin-conjugating enzymes and then transfers it to substrates.</text>
</comment>
<evidence type="ECO:0000256" key="4">
    <source>
        <dbReference type="ARBA" id="ARBA00005884"/>
    </source>
</evidence>
<dbReference type="GO" id="GO:0008270">
    <property type="term" value="F:zinc ion binding"/>
    <property type="evidence" value="ECO:0007669"/>
    <property type="project" value="UniProtKB-KW"/>
</dbReference>
<reference evidence="15" key="1">
    <citation type="submission" date="2022-03" db="EMBL/GenBank/DDBJ databases">
        <title>A functionally conserved STORR gene fusion in Papaver species that diverged 16.8 million years ago.</title>
        <authorList>
            <person name="Catania T."/>
        </authorList>
    </citation>
    <scope>NUCLEOTIDE SEQUENCE</scope>
    <source>
        <strain evidence="15">S-191538</strain>
    </source>
</reference>
<keyword evidence="7" id="KW-0479">Metal-binding</keyword>
<evidence type="ECO:0000256" key="3">
    <source>
        <dbReference type="ARBA" id="ARBA00003976"/>
    </source>
</evidence>
<dbReference type="Gene3D" id="3.30.40.10">
    <property type="entry name" value="Zinc/RING finger domain, C3HC4 (zinc finger)"/>
    <property type="match status" value="1"/>
</dbReference>
<dbReference type="Proteomes" id="UP001177140">
    <property type="component" value="Unassembled WGS sequence"/>
</dbReference>